<evidence type="ECO:0008006" key="4">
    <source>
        <dbReference type="Google" id="ProtNLM"/>
    </source>
</evidence>
<dbReference type="Gene3D" id="3.10.450.10">
    <property type="match status" value="1"/>
</dbReference>
<dbReference type="Proteomes" id="UP001178461">
    <property type="component" value="Chromosome 16"/>
</dbReference>
<reference evidence="2" key="1">
    <citation type="submission" date="2022-12" db="EMBL/GenBank/DDBJ databases">
        <authorList>
            <person name="Alioto T."/>
            <person name="Alioto T."/>
            <person name="Gomez Garrido J."/>
        </authorList>
    </citation>
    <scope>NUCLEOTIDE SEQUENCE</scope>
</reference>
<proteinExistence type="predicted"/>
<dbReference type="AlphaFoldDB" id="A0AA35LL39"/>
<evidence type="ECO:0000313" key="2">
    <source>
        <dbReference type="EMBL" id="CAI5797833.1"/>
    </source>
</evidence>
<keyword evidence="3" id="KW-1185">Reference proteome</keyword>
<dbReference type="SUPFAM" id="SSF54403">
    <property type="entry name" value="Cystatin/monellin"/>
    <property type="match status" value="1"/>
</dbReference>
<evidence type="ECO:0000256" key="1">
    <source>
        <dbReference type="SAM" id="SignalP"/>
    </source>
</evidence>
<keyword evidence="1" id="KW-0732">Signal</keyword>
<dbReference type="InterPro" id="IPR046350">
    <property type="entry name" value="Cystatin_sf"/>
</dbReference>
<name>A0AA35LL39_9SAUR</name>
<protein>
    <recommendedName>
        <fullName evidence="4">Cystatin domain-containing protein</fullName>
    </recommendedName>
</protein>
<organism evidence="2 3">
    <name type="scientific">Podarcis lilfordi</name>
    <name type="common">Lilford's wall lizard</name>
    <dbReference type="NCBI Taxonomy" id="74358"/>
    <lineage>
        <taxon>Eukaryota</taxon>
        <taxon>Metazoa</taxon>
        <taxon>Chordata</taxon>
        <taxon>Craniata</taxon>
        <taxon>Vertebrata</taxon>
        <taxon>Euteleostomi</taxon>
        <taxon>Lepidosauria</taxon>
        <taxon>Squamata</taxon>
        <taxon>Bifurcata</taxon>
        <taxon>Unidentata</taxon>
        <taxon>Episquamata</taxon>
        <taxon>Laterata</taxon>
        <taxon>Lacertibaenia</taxon>
        <taxon>Lacertidae</taxon>
        <taxon>Podarcis</taxon>
    </lineage>
</organism>
<sequence>MSVSWVCFLLPLAFVLAWGEPPQGEEQQFRRPPPPPSREQIAAALQASHGVWAKQRKAMQDQAVKAHEMFVEHLNKKHNSKYQKAPGEVTHIMVENTMGRIYHMNSVLVKAECGKDQAEGDAEICEIPLDAKKWECKGEVVQLYGIDTPYIHAEDCTEYQGPAVILKSSSATPSDEEEGTPYV</sequence>
<feature type="signal peptide" evidence="1">
    <location>
        <begin position="1"/>
        <end position="19"/>
    </location>
</feature>
<dbReference type="EMBL" id="OX395143">
    <property type="protein sequence ID" value="CAI5797833.1"/>
    <property type="molecule type" value="Genomic_DNA"/>
</dbReference>
<accession>A0AA35LL39</accession>
<gene>
    <name evidence="2" type="ORF">PODLI_1B000494</name>
</gene>
<evidence type="ECO:0000313" key="3">
    <source>
        <dbReference type="Proteomes" id="UP001178461"/>
    </source>
</evidence>
<feature type="chain" id="PRO_5041349123" description="Cystatin domain-containing protein" evidence="1">
    <location>
        <begin position="20"/>
        <end position="183"/>
    </location>
</feature>